<dbReference type="Pfam" id="PF01753">
    <property type="entry name" value="zf-MYND"/>
    <property type="match status" value="1"/>
</dbReference>
<keyword evidence="1" id="KW-0479">Metal-binding</keyword>
<evidence type="ECO:0000313" key="5">
    <source>
        <dbReference type="EMBL" id="RDX43889.1"/>
    </source>
</evidence>
<dbReference type="OrthoDB" id="10348256at2759"/>
<dbReference type="AlphaFoldDB" id="A0A371CUD5"/>
<evidence type="ECO:0000256" key="2">
    <source>
        <dbReference type="ARBA" id="ARBA00022771"/>
    </source>
</evidence>
<organism evidence="5 6">
    <name type="scientific">Lentinus brumalis</name>
    <dbReference type="NCBI Taxonomy" id="2498619"/>
    <lineage>
        <taxon>Eukaryota</taxon>
        <taxon>Fungi</taxon>
        <taxon>Dikarya</taxon>
        <taxon>Basidiomycota</taxon>
        <taxon>Agaricomycotina</taxon>
        <taxon>Agaricomycetes</taxon>
        <taxon>Polyporales</taxon>
        <taxon>Polyporaceae</taxon>
        <taxon>Lentinus</taxon>
    </lineage>
</organism>
<keyword evidence="2" id="KW-0863">Zinc-finger</keyword>
<feature type="domain" description="MYND-type" evidence="4">
    <location>
        <begin position="284"/>
        <end position="304"/>
    </location>
</feature>
<dbReference type="InterPro" id="IPR002893">
    <property type="entry name" value="Znf_MYND"/>
</dbReference>
<evidence type="ECO:0000313" key="6">
    <source>
        <dbReference type="Proteomes" id="UP000256964"/>
    </source>
</evidence>
<evidence type="ECO:0000256" key="1">
    <source>
        <dbReference type="ARBA" id="ARBA00022723"/>
    </source>
</evidence>
<dbReference type="GO" id="GO:0008270">
    <property type="term" value="F:zinc ion binding"/>
    <property type="evidence" value="ECO:0007669"/>
    <property type="project" value="UniProtKB-KW"/>
</dbReference>
<name>A0A371CUD5_9APHY</name>
<sequence length="359" mass="40755">MSNAREIGENAPFIEPVLKHDPRWAGCWCWGKGDTDHLTYRVPEDTPRYHKLLRYMSFKQVAFFPYTRRINHRTFHIESAWCITRRPIEQLEFEAEQGDAESMLELALRIATSCGITGDALRCVDLLETILGRRASKSAYNVTVDIRRRALSMLSQAHMDKHHLKPPEVRATALGYFRDSDLVLAARDADAAIALGLVSEATLEVARHLIIIAMGDDVKSNPKTDRRFGKYKALWGAYADFMGTLKKVKLAPQRYECAAPGCSVIRLRGRDLRRCGGACPLEFKPGYCSRACQERDWPRHKAVCRHGELPDRRDDSEEIRDLCSRKSLGADIALITFNTRTGYCPIILNDSDYSSEFAK</sequence>
<dbReference type="STRING" id="139420.A0A371CUD5"/>
<dbReference type="EMBL" id="KZ857458">
    <property type="protein sequence ID" value="RDX43889.1"/>
    <property type="molecule type" value="Genomic_DNA"/>
</dbReference>
<reference evidence="5 6" key="1">
    <citation type="journal article" date="2018" name="Biotechnol. Biofuels">
        <title>Integrative visual omics of the white-rot fungus Polyporus brumalis exposes the biotechnological potential of its oxidative enzymes for delignifying raw plant biomass.</title>
        <authorList>
            <person name="Miyauchi S."/>
            <person name="Rancon A."/>
            <person name="Drula E."/>
            <person name="Hage H."/>
            <person name="Chaduli D."/>
            <person name="Favel A."/>
            <person name="Grisel S."/>
            <person name="Henrissat B."/>
            <person name="Herpoel-Gimbert I."/>
            <person name="Ruiz-Duenas F.J."/>
            <person name="Chevret D."/>
            <person name="Hainaut M."/>
            <person name="Lin J."/>
            <person name="Wang M."/>
            <person name="Pangilinan J."/>
            <person name="Lipzen A."/>
            <person name="Lesage-Meessen L."/>
            <person name="Navarro D."/>
            <person name="Riley R."/>
            <person name="Grigoriev I.V."/>
            <person name="Zhou S."/>
            <person name="Raouche S."/>
            <person name="Rosso M.N."/>
        </authorList>
    </citation>
    <scope>NUCLEOTIDE SEQUENCE [LARGE SCALE GENOMIC DNA]</scope>
    <source>
        <strain evidence="5 6">BRFM 1820</strain>
    </source>
</reference>
<dbReference type="Gene3D" id="6.10.140.2220">
    <property type="match status" value="1"/>
</dbReference>
<dbReference type="Proteomes" id="UP000256964">
    <property type="component" value="Unassembled WGS sequence"/>
</dbReference>
<accession>A0A371CUD5</accession>
<keyword evidence="6" id="KW-1185">Reference proteome</keyword>
<proteinExistence type="predicted"/>
<evidence type="ECO:0000256" key="3">
    <source>
        <dbReference type="ARBA" id="ARBA00022833"/>
    </source>
</evidence>
<gene>
    <name evidence="5" type="ORF">OH76DRAFT_1421714</name>
</gene>
<dbReference type="SUPFAM" id="SSF144232">
    <property type="entry name" value="HIT/MYND zinc finger-like"/>
    <property type="match status" value="1"/>
</dbReference>
<protein>
    <recommendedName>
        <fullName evidence="4">MYND-type domain-containing protein</fullName>
    </recommendedName>
</protein>
<evidence type="ECO:0000259" key="4">
    <source>
        <dbReference type="Pfam" id="PF01753"/>
    </source>
</evidence>
<keyword evidence="3" id="KW-0862">Zinc</keyword>